<name>F0X989_GROCL</name>
<reference evidence="2 3" key="1">
    <citation type="journal article" date="2011" name="Proc. Natl. Acad. Sci. U.S.A.">
        <title>Genome and transcriptome analyses of the mountain pine beetle-fungal symbiont Grosmannia clavigera, a lodgepole pine pathogen.</title>
        <authorList>
            <person name="DiGuistini S."/>
            <person name="Wang Y."/>
            <person name="Liao N.Y."/>
            <person name="Taylor G."/>
            <person name="Tanguay P."/>
            <person name="Feau N."/>
            <person name="Henrissat B."/>
            <person name="Chan S.K."/>
            <person name="Hesse-Orce U."/>
            <person name="Alamouti S.M."/>
            <person name="Tsui C.K.M."/>
            <person name="Docking R.T."/>
            <person name="Levasseur A."/>
            <person name="Haridas S."/>
            <person name="Robertson G."/>
            <person name="Birol I."/>
            <person name="Holt R.A."/>
            <person name="Marra M.A."/>
            <person name="Hamelin R.C."/>
            <person name="Hirst M."/>
            <person name="Jones S.J.M."/>
            <person name="Bohlmann J."/>
            <person name="Breuil C."/>
        </authorList>
    </citation>
    <scope>NUCLEOTIDE SEQUENCE [LARGE SCALE GENOMIC DNA]</scope>
    <source>
        <strain evidence="3">kw1407 / UAMH 11150</strain>
    </source>
</reference>
<dbReference type="GeneID" id="25976761"/>
<dbReference type="SUPFAM" id="SSF56112">
    <property type="entry name" value="Protein kinase-like (PK-like)"/>
    <property type="match status" value="1"/>
</dbReference>
<dbReference type="InParanoid" id="F0X989"/>
<dbReference type="Gene3D" id="1.10.510.10">
    <property type="entry name" value="Transferase(Phosphotransferase) domain 1"/>
    <property type="match status" value="1"/>
</dbReference>
<evidence type="ECO:0000313" key="2">
    <source>
        <dbReference type="EMBL" id="EFX05570.1"/>
    </source>
</evidence>
<dbReference type="InterPro" id="IPR011009">
    <property type="entry name" value="Kinase-like_dom_sf"/>
</dbReference>
<accession>F0X989</accession>
<dbReference type="STRING" id="655863.F0X989"/>
<dbReference type="EMBL" id="GL629735">
    <property type="protein sequence ID" value="EFX05570.1"/>
    <property type="molecule type" value="Genomic_DNA"/>
</dbReference>
<dbReference type="AlphaFoldDB" id="F0X989"/>
<dbReference type="Proteomes" id="UP000007796">
    <property type="component" value="Unassembled WGS sequence"/>
</dbReference>
<dbReference type="PROSITE" id="PS50011">
    <property type="entry name" value="PROTEIN_KINASE_DOM"/>
    <property type="match status" value="1"/>
</dbReference>
<sequence length="370" mass="40814">MGCLLDLVARCNDYILEGVSGAQDWLPLRRKTDGQQFVGQVLSLGDGRTWLDRLLTAGHIDPPPGQDSDADNDNDSNTFYRALQRLLRHDNLVSIAAFVAVQLLESVTAQVAVVWDRCDAGSLDVLLHDLPRMAEMGVYRGVVGCRDEGTVYLPESLCWHVVRSVLRALSWLHDGDGNPVQDGWMPVLHNAVQPANIFFQHPRGRETYGLCKLGNYSRCFVSGHIVGPHARRSLAMKPPVALAAAPNPLSVQANDLVTRGTDMAALGEVLHHMMTGRPWTSAARKLDDQHNEARDKDVATDANAGLEGQTEAEDGDKYTHQLELFRRRLLQFADLQNCPAEAGTAAMLLEQARLGFEAWRSSTLDGRQHV</sequence>
<dbReference type="eggNOG" id="ENOG502SRF0">
    <property type="taxonomic scope" value="Eukaryota"/>
</dbReference>
<dbReference type="GO" id="GO:0005524">
    <property type="term" value="F:ATP binding"/>
    <property type="evidence" value="ECO:0007669"/>
    <property type="project" value="InterPro"/>
</dbReference>
<evidence type="ECO:0000259" key="1">
    <source>
        <dbReference type="PROSITE" id="PS50011"/>
    </source>
</evidence>
<keyword evidence="3" id="KW-1185">Reference proteome</keyword>
<dbReference type="GO" id="GO:0004672">
    <property type="term" value="F:protein kinase activity"/>
    <property type="evidence" value="ECO:0007669"/>
    <property type="project" value="InterPro"/>
</dbReference>
<dbReference type="RefSeq" id="XP_014175052.1">
    <property type="nucleotide sequence ID" value="XM_014319577.1"/>
</dbReference>
<protein>
    <recommendedName>
        <fullName evidence="1">Protein kinase domain-containing protein</fullName>
    </recommendedName>
</protein>
<feature type="domain" description="Protein kinase" evidence="1">
    <location>
        <begin position="27"/>
        <end position="354"/>
    </location>
</feature>
<dbReference type="InterPro" id="IPR000719">
    <property type="entry name" value="Prot_kinase_dom"/>
</dbReference>
<dbReference type="HOGENOM" id="CLU_748129_0_0_1"/>
<proteinExistence type="predicted"/>
<organism evidence="3">
    <name type="scientific">Grosmannia clavigera (strain kw1407 / UAMH 11150)</name>
    <name type="common">Blue stain fungus</name>
    <name type="synonym">Graphiocladiella clavigera</name>
    <dbReference type="NCBI Taxonomy" id="655863"/>
    <lineage>
        <taxon>Eukaryota</taxon>
        <taxon>Fungi</taxon>
        <taxon>Dikarya</taxon>
        <taxon>Ascomycota</taxon>
        <taxon>Pezizomycotina</taxon>
        <taxon>Sordariomycetes</taxon>
        <taxon>Sordariomycetidae</taxon>
        <taxon>Ophiostomatales</taxon>
        <taxon>Ophiostomataceae</taxon>
        <taxon>Leptographium</taxon>
    </lineage>
</organism>
<gene>
    <name evidence="2" type="ORF">CMQ_3639</name>
</gene>
<evidence type="ECO:0000313" key="3">
    <source>
        <dbReference type="Proteomes" id="UP000007796"/>
    </source>
</evidence>
<dbReference type="OrthoDB" id="4062651at2759"/>